<name>A0ABU7BKF6_9TELE</name>
<organism evidence="2 3">
    <name type="scientific">Ataeniobius toweri</name>
    <dbReference type="NCBI Taxonomy" id="208326"/>
    <lineage>
        <taxon>Eukaryota</taxon>
        <taxon>Metazoa</taxon>
        <taxon>Chordata</taxon>
        <taxon>Craniata</taxon>
        <taxon>Vertebrata</taxon>
        <taxon>Euteleostomi</taxon>
        <taxon>Actinopterygii</taxon>
        <taxon>Neopterygii</taxon>
        <taxon>Teleostei</taxon>
        <taxon>Neoteleostei</taxon>
        <taxon>Acanthomorphata</taxon>
        <taxon>Ovalentaria</taxon>
        <taxon>Atherinomorphae</taxon>
        <taxon>Cyprinodontiformes</taxon>
        <taxon>Goodeidae</taxon>
        <taxon>Ataeniobius</taxon>
    </lineage>
</organism>
<keyword evidence="1" id="KW-0472">Membrane</keyword>
<protein>
    <submittedName>
        <fullName evidence="2">Uncharacterized protein</fullName>
    </submittedName>
</protein>
<dbReference type="EMBL" id="JAHUTI010059367">
    <property type="protein sequence ID" value="MED6250957.1"/>
    <property type="molecule type" value="Genomic_DNA"/>
</dbReference>
<gene>
    <name evidence="2" type="ORF">ATANTOWER_017349</name>
</gene>
<reference evidence="2 3" key="1">
    <citation type="submission" date="2021-07" db="EMBL/GenBank/DDBJ databases">
        <authorList>
            <person name="Palmer J.M."/>
        </authorList>
    </citation>
    <scope>NUCLEOTIDE SEQUENCE [LARGE SCALE GENOMIC DNA]</scope>
    <source>
        <strain evidence="2 3">AT_MEX2019</strain>
        <tissue evidence="2">Muscle</tissue>
    </source>
</reference>
<sequence length="116" mass="12903">MFEDQTHSVLKYTKGCMCKSAVSRDAILDTVILNSLSLSTYVVKIYIILTVITLKLAKIPRCFYLGAADIFRLSSSPCTNCQWELEVSNQAGCCQGMSNRKGKLPGWGRDWVPCDS</sequence>
<evidence type="ECO:0000313" key="2">
    <source>
        <dbReference type="EMBL" id="MED6250957.1"/>
    </source>
</evidence>
<proteinExistence type="predicted"/>
<dbReference type="Proteomes" id="UP001345963">
    <property type="component" value="Unassembled WGS sequence"/>
</dbReference>
<evidence type="ECO:0000256" key="1">
    <source>
        <dbReference type="SAM" id="Phobius"/>
    </source>
</evidence>
<accession>A0ABU7BKF6</accession>
<evidence type="ECO:0000313" key="3">
    <source>
        <dbReference type="Proteomes" id="UP001345963"/>
    </source>
</evidence>
<comment type="caution">
    <text evidence="2">The sequence shown here is derived from an EMBL/GenBank/DDBJ whole genome shotgun (WGS) entry which is preliminary data.</text>
</comment>
<feature type="transmembrane region" description="Helical" evidence="1">
    <location>
        <begin position="38"/>
        <end position="57"/>
    </location>
</feature>
<keyword evidence="1" id="KW-0812">Transmembrane</keyword>
<keyword evidence="3" id="KW-1185">Reference proteome</keyword>
<keyword evidence="1" id="KW-1133">Transmembrane helix</keyword>